<gene>
    <name evidence="1" type="ordered locus">Sinac_5988</name>
</gene>
<sequence length="187" mass="19737">MPSDLLLLAVRYIANELPDDERAAFESLLADDQSAREAVAEAVELTFAISRLPASSFELIPMRRKWRGFSPMRLGLAAACLALAVGLASQYGQVAGPKPVAGPSIASPNPPDAVAIAWSGLREAGEIDLVSHGELLAWLDEPMTSASPDLQPPGASAVEDELLPHWLLEAASLRETSGPSGAGMREN</sequence>
<proteinExistence type="predicted"/>
<accession>L0DL28</accession>
<dbReference type="HOGENOM" id="CLU_1446746_0_0_0"/>
<dbReference type="Proteomes" id="UP000010798">
    <property type="component" value="Chromosome"/>
</dbReference>
<dbReference type="InterPro" id="IPR041916">
    <property type="entry name" value="Anti_sigma_zinc_sf"/>
</dbReference>
<evidence type="ECO:0000313" key="1">
    <source>
        <dbReference type="EMBL" id="AGA30099.1"/>
    </source>
</evidence>
<dbReference type="OrthoDB" id="289615at2"/>
<dbReference type="AlphaFoldDB" id="L0DL28"/>
<reference evidence="1 2" key="1">
    <citation type="submission" date="2012-02" db="EMBL/GenBank/DDBJ databases">
        <title>Complete sequence of chromosome of Singulisphaera acidiphila DSM 18658.</title>
        <authorList>
            <consortium name="US DOE Joint Genome Institute (JGI-PGF)"/>
            <person name="Lucas S."/>
            <person name="Copeland A."/>
            <person name="Lapidus A."/>
            <person name="Glavina del Rio T."/>
            <person name="Dalin E."/>
            <person name="Tice H."/>
            <person name="Bruce D."/>
            <person name="Goodwin L."/>
            <person name="Pitluck S."/>
            <person name="Peters L."/>
            <person name="Ovchinnikova G."/>
            <person name="Chertkov O."/>
            <person name="Kyrpides N."/>
            <person name="Mavromatis K."/>
            <person name="Ivanova N."/>
            <person name="Brettin T."/>
            <person name="Detter J.C."/>
            <person name="Han C."/>
            <person name="Larimer F."/>
            <person name="Land M."/>
            <person name="Hauser L."/>
            <person name="Markowitz V."/>
            <person name="Cheng J.-F."/>
            <person name="Hugenholtz P."/>
            <person name="Woyke T."/>
            <person name="Wu D."/>
            <person name="Tindall B."/>
            <person name="Pomrenke H."/>
            <person name="Brambilla E."/>
            <person name="Klenk H.-P."/>
            <person name="Eisen J.A."/>
        </authorList>
    </citation>
    <scope>NUCLEOTIDE SEQUENCE [LARGE SCALE GENOMIC DNA]</scope>
    <source>
        <strain evidence="2">ATCC BAA-1392 / DSM 18658 / VKM B-2454 / MOB10</strain>
    </source>
</reference>
<dbReference type="Gene3D" id="1.10.10.1320">
    <property type="entry name" value="Anti-sigma factor, zinc-finger domain"/>
    <property type="match status" value="1"/>
</dbReference>
<evidence type="ECO:0000313" key="2">
    <source>
        <dbReference type="Proteomes" id="UP000010798"/>
    </source>
</evidence>
<dbReference type="STRING" id="886293.Sinac_5988"/>
<protein>
    <submittedName>
        <fullName evidence="1">Uncharacterized protein</fullName>
    </submittedName>
</protein>
<dbReference type="RefSeq" id="WP_015249191.1">
    <property type="nucleotide sequence ID" value="NC_019892.1"/>
</dbReference>
<keyword evidence="2" id="KW-1185">Reference proteome</keyword>
<organism evidence="1 2">
    <name type="scientific">Singulisphaera acidiphila (strain ATCC BAA-1392 / DSM 18658 / VKM B-2454 / MOB10)</name>
    <dbReference type="NCBI Taxonomy" id="886293"/>
    <lineage>
        <taxon>Bacteria</taxon>
        <taxon>Pseudomonadati</taxon>
        <taxon>Planctomycetota</taxon>
        <taxon>Planctomycetia</taxon>
        <taxon>Isosphaerales</taxon>
        <taxon>Isosphaeraceae</taxon>
        <taxon>Singulisphaera</taxon>
    </lineage>
</organism>
<dbReference type="EMBL" id="CP003364">
    <property type="protein sequence ID" value="AGA30099.1"/>
    <property type="molecule type" value="Genomic_DNA"/>
</dbReference>
<name>L0DL28_SINAD</name>
<dbReference type="KEGG" id="saci:Sinac_5988"/>